<dbReference type="Pfam" id="PF07637">
    <property type="entry name" value="PSD5"/>
    <property type="match status" value="1"/>
</dbReference>
<dbReference type="InterPro" id="IPR011429">
    <property type="entry name" value="Cyt_c_Planctomycete-type"/>
</dbReference>
<evidence type="ECO:0000259" key="5">
    <source>
        <dbReference type="Pfam" id="PF07635"/>
    </source>
</evidence>
<feature type="domain" description="DUF1585" evidence="1">
    <location>
        <begin position="728"/>
        <end position="801"/>
    </location>
</feature>
<evidence type="ECO:0000313" key="7">
    <source>
        <dbReference type="EMBL" id="ABL97833.1"/>
    </source>
</evidence>
<dbReference type="EMBL" id="EF089402">
    <property type="protein sequence ID" value="ABL97833.1"/>
    <property type="molecule type" value="Genomic_DNA"/>
</dbReference>
<sequence>MPKEFVSKYCYECHGEDKQKADRRFDHLGTSIENFRQQELWQEILDQLNLGEMPPEDEKQPSEAEKLAIIDMITQGIAKSQEKFSGAGRHTVLRRLNKFEYTNTVSDLLGLNTESWNPSTDFPADITVDGFDNDGAELVTSGLLLEKYFPAAEGAISRATKFESQPESKSYQQNSPFYFSGKESKGLPKLFQVDRYRFKPETPYTDLYGRFYRGGHLGFLPLNRAGGVPHSGRYTIRVKAAAVNRTHPYGKILGDFRNGDPLVMEFASVDRKGSTAGTSGNVTKSVSLTSFELEEAEPEWFEWTGYLEKGYEPEVRFRNGTAAAKRLVRLLLNKADDFPEFKPFANMKKSGEKGFDRWHGTLKAYRGPVLRVWEIHVDGPHIQEWPPSGHSALYGDLSQEELSPQLVESKLIDFANKAFRRPPVEGELRPILNLVRSKIKDGLSNLEALQLGFQTILSAPGFLYLNEGTGVLDDYALASRLSYFLWSSMPDAELSNLAKEGQLTNFDVLTKQVDRMLADTKGKRLSQNFLRLWLELDNIGKMPPSREFVSFYRDNLESAMRRETDLFFKHVLEENFHPVELLSADYSFINRELGEHYGISGLEGNEFRKVRMEGSERGGILGHGSFLTASANGVDTSPVVRGIYVMNKLLDYTPPPPPDDVPEIEPDVTGATTLREKLIKHREDASCAQCHKKIDPAGFALENYDAIGAWREKYNKSLEVDSSGKLANGKTFSSSSEFKKLVIEEKKTFVRCLTKKLLTYAIGRKLNSGDRDTVDSIVEEMNDSGKGMRDLIKMIVLSETFLTN</sequence>
<evidence type="ECO:0008006" key="8">
    <source>
        <dbReference type="Google" id="ProtNLM"/>
    </source>
</evidence>
<dbReference type="InterPro" id="IPR013042">
    <property type="entry name" value="DUF1592"/>
</dbReference>
<evidence type="ECO:0000259" key="2">
    <source>
        <dbReference type="Pfam" id="PF07626"/>
    </source>
</evidence>
<dbReference type="InterPro" id="IPR013039">
    <property type="entry name" value="DUF1588"/>
</dbReference>
<dbReference type="InterPro" id="IPR013036">
    <property type="entry name" value="DUF1587"/>
</dbReference>
<feature type="domain" description="DUF1588" evidence="3">
    <location>
        <begin position="617"/>
        <end position="713"/>
    </location>
</feature>
<accession>A4GIC2</accession>
<proteinExistence type="predicted"/>
<dbReference type="Pfam" id="PF07635">
    <property type="entry name" value="PSCyt1"/>
    <property type="match status" value="1"/>
</dbReference>
<evidence type="ECO:0000259" key="3">
    <source>
        <dbReference type="Pfam" id="PF07627"/>
    </source>
</evidence>
<dbReference type="Pfam" id="PF07631">
    <property type="entry name" value="PSD4"/>
    <property type="match status" value="1"/>
</dbReference>
<feature type="domain" description="Cytochrome C Planctomycete-type" evidence="5">
    <location>
        <begin position="10"/>
        <end position="57"/>
    </location>
</feature>
<dbReference type="Pfam" id="PF07626">
    <property type="entry name" value="PSD3"/>
    <property type="match status" value="1"/>
</dbReference>
<evidence type="ECO:0000259" key="1">
    <source>
        <dbReference type="Pfam" id="PF07624"/>
    </source>
</evidence>
<organism evidence="7">
    <name type="scientific">uncultured marine bacterium HF10_49E08</name>
    <dbReference type="NCBI Taxonomy" id="415447"/>
    <lineage>
        <taxon>Bacteria</taxon>
        <taxon>environmental samples</taxon>
    </lineage>
</organism>
<dbReference type="Pfam" id="PF07627">
    <property type="entry name" value="PSCyt3"/>
    <property type="match status" value="1"/>
</dbReference>
<name>A4GIC2_9BACT</name>
<gene>
    <name evidence="7" type="ORF">ALOHA_HF1049E08.0021</name>
</gene>
<feature type="domain" description="DUF1587" evidence="2">
    <location>
        <begin position="94"/>
        <end position="160"/>
    </location>
</feature>
<protein>
    <recommendedName>
        <fullName evidence="8">DUF1592 domain-containing protein</fullName>
    </recommendedName>
</protein>
<reference evidence="7" key="1">
    <citation type="journal article" date="2007" name="Environ. Microbiol.">
        <title>Proteorhodopsin photosystem gene clusters exhibit co-evolutionary trends and shared ancestry among diverse marine microbial phyla.</title>
        <authorList>
            <person name="McCarren J."/>
            <person name="Delong E.F."/>
        </authorList>
    </citation>
    <scope>NUCLEOTIDE SEQUENCE</scope>
</reference>
<feature type="domain" description="DUF1595" evidence="6">
    <location>
        <begin position="413"/>
        <end position="467"/>
    </location>
</feature>
<dbReference type="InterPro" id="IPR011478">
    <property type="entry name" value="DUF1585"/>
</dbReference>
<evidence type="ECO:0000259" key="4">
    <source>
        <dbReference type="Pfam" id="PF07631"/>
    </source>
</evidence>
<dbReference type="Pfam" id="PF07624">
    <property type="entry name" value="PSD2"/>
    <property type="match status" value="1"/>
</dbReference>
<dbReference type="AlphaFoldDB" id="A4GIC2"/>
<evidence type="ECO:0000259" key="6">
    <source>
        <dbReference type="Pfam" id="PF07637"/>
    </source>
</evidence>
<dbReference type="InterPro" id="IPR013043">
    <property type="entry name" value="DUF1595"/>
</dbReference>
<feature type="domain" description="DUF1592" evidence="4">
    <location>
        <begin position="472"/>
        <end position="599"/>
    </location>
</feature>